<keyword evidence="1" id="KW-0812">Transmembrane</keyword>
<keyword evidence="1" id="KW-1133">Transmembrane helix</keyword>
<feature type="transmembrane region" description="Helical" evidence="1">
    <location>
        <begin position="158"/>
        <end position="177"/>
    </location>
</feature>
<evidence type="ECO:0008006" key="4">
    <source>
        <dbReference type="Google" id="ProtNLM"/>
    </source>
</evidence>
<feature type="transmembrane region" description="Helical" evidence="1">
    <location>
        <begin position="18"/>
        <end position="39"/>
    </location>
</feature>
<gene>
    <name evidence="2" type="ORF">LVY65_00820</name>
</gene>
<feature type="transmembrane region" description="Helical" evidence="1">
    <location>
        <begin position="125"/>
        <end position="146"/>
    </location>
</feature>
<evidence type="ECO:0000313" key="3">
    <source>
        <dbReference type="Proteomes" id="UP001139410"/>
    </source>
</evidence>
<feature type="transmembrane region" description="Helical" evidence="1">
    <location>
        <begin position="214"/>
        <end position="238"/>
    </location>
</feature>
<evidence type="ECO:0000256" key="1">
    <source>
        <dbReference type="SAM" id="Phobius"/>
    </source>
</evidence>
<comment type="caution">
    <text evidence="2">The sequence shown here is derived from an EMBL/GenBank/DDBJ whole genome shotgun (WGS) entry which is preliminary data.</text>
</comment>
<dbReference type="AlphaFoldDB" id="A0A9X1U3W5"/>
<keyword evidence="3" id="KW-1185">Reference proteome</keyword>
<feature type="transmembrane region" description="Helical" evidence="1">
    <location>
        <begin position="59"/>
        <end position="81"/>
    </location>
</feature>
<keyword evidence="1" id="KW-0472">Membrane</keyword>
<evidence type="ECO:0000313" key="2">
    <source>
        <dbReference type="EMBL" id="MCF2513611.1"/>
    </source>
</evidence>
<protein>
    <recommendedName>
        <fullName evidence="4">DUF2306 domain-containing protein</fullName>
    </recommendedName>
</protein>
<dbReference type="RefSeq" id="WP_235066118.1">
    <property type="nucleotide sequence ID" value="NZ_JAKFGM010000001.1"/>
</dbReference>
<organism evidence="2 3">
    <name type="scientific">Sphingomonas cremea</name>
    <dbReference type="NCBI Taxonomy" id="2904799"/>
    <lineage>
        <taxon>Bacteria</taxon>
        <taxon>Pseudomonadati</taxon>
        <taxon>Pseudomonadota</taxon>
        <taxon>Alphaproteobacteria</taxon>
        <taxon>Sphingomonadales</taxon>
        <taxon>Sphingomonadaceae</taxon>
        <taxon>Sphingomonas</taxon>
    </lineage>
</organism>
<sequence>MASVAGVPADRQAAERKFYSRMALLLVAVVFIGFAPSFYLRGVVPSYPRPNPTLPPSVLLHGGLFTIWMLVFVAQTQLVAARKVELHMRLGKLSFLLALAIIPMMYLVAVWQVARANQPPFTDPLTWTIVPLAVIPSYAILVWQGWARRSQAQWHKRLMLSAAILVMLGPAIGRIPIAPPTLGGFLFQVLVGLALFIPLFVWDRRGDGHVHPATWLGFSLAAASSLLPIAIIASGGWAPIAAHLPGI</sequence>
<dbReference type="Proteomes" id="UP001139410">
    <property type="component" value="Unassembled WGS sequence"/>
</dbReference>
<reference evidence="2" key="1">
    <citation type="submission" date="2022-01" db="EMBL/GenBank/DDBJ databases">
        <authorList>
            <person name="Jo J.-H."/>
            <person name="Im W.-T."/>
        </authorList>
    </citation>
    <scope>NUCLEOTIDE SEQUENCE</scope>
    <source>
        <strain evidence="2">G124</strain>
    </source>
</reference>
<name>A0A9X1U3W5_9SPHN</name>
<proteinExistence type="predicted"/>
<feature type="transmembrane region" description="Helical" evidence="1">
    <location>
        <begin position="183"/>
        <end position="202"/>
    </location>
</feature>
<dbReference type="EMBL" id="JAKFGM010000001">
    <property type="protein sequence ID" value="MCF2513611.1"/>
    <property type="molecule type" value="Genomic_DNA"/>
</dbReference>
<feature type="transmembrane region" description="Helical" evidence="1">
    <location>
        <begin position="93"/>
        <end position="113"/>
    </location>
</feature>
<accession>A0A9X1U3W5</accession>